<dbReference type="EMBL" id="ATLV01027003">
    <property type="status" value="NOT_ANNOTATED_CDS"/>
    <property type="molecule type" value="Genomic_DNA"/>
</dbReference>
<dbReference type="EMBL" id="KE525421">
    <property type="protein sequence ID" value="KFB53761.1"/>
    <property type="molecule type" value="Genomic_DNA"/>
</dbReference>
<dbReference type="Proteomes" id="UP000030765">
    <property type="component" value="Unassembled WGS sequence"/>
</dbReference>
<reference evidence="2 4" key="1">
    <citation type="journal article" date="2014" name="BMC Genomics">
        <title>Genome sequence of Anopheles sinensis provides insight into genetics basis of mosquito competence for malaria parasites.</title>
        <authorList>
            <person name="Zhou D."/>
            <person name="Zhang D."/>
            <person name="Ding G."/>
            <person name="Shi L."/>
            <person name="Hou Q."/>
            <person name="Ye Y."/>
            <person name="Xu Y."/>
            <person name="Zhou H."/>
            <person name="Xiong C."/>
            <person name="Li S."/>
            <person name="Yu J."/>
            <person name="Hong S."/>
            <person name="Yu X."/>
            <person name="Zou P."/>
            <person name="Chen C."/>
            <person name="Chang X."/>
            <person name="Wang W."/>
            <person name="Lv Y."/>
            <person name="Sun Y."/>
            <person name="Ma L."/>
            <person name="Shen B."/>
            <person name="Zhu C."/>
        </authorList>
    </citation>
    <scope>NUCLEOTIDE SEQUENCE [LARGE SCALE GENOMIC DNA]</scope>
</reference>
<proteinExistence type="predicted"/>
<dbReference type="AlphaFoldDB" id="A0A084WU67"/>
<accession>A0A084WU67</accession>
<dbReference type="EnsemblMetazoa" id="ASIC022142-RA">
    <property type="protein sequence ID" value="ASIC022142-PA"/>
    <property type="gene ID" value="ASIC022142"/>
</dbReference>
<evidence type="ECO:0000313" key="2">
    <source>
        <dbReference type="EMBL" id="KFB53761.1"/>
    </source>
</evidence>
<sequence>MKSVSAWLLPVIFLSVVLSSPSAVARAAFRESVSFHESAKAEAASVCGYRLSVPASATSNGNLCSLPGIRGRGLLTVAEELLPVPLVDYRSTGCGFSCICWK</sequence>
<evidence type="ECO:0000313" key="4">
    <source>
        <dbReference type="Proteomes" id="UP000030765"/>
    </source>
</evidence>
<feature type="chain" id="PRO_5010760066" evidence="1">
    <location>
        <begin position="20"/>
        <end position="102"/>
    </location>
</feature>
<protein>
    <submittedName>
        <fullName evidence="2 3">CRISPR-associated RAMP protein, Cmr1 family</fullName>
    </submittedName>
</protein>
<feature type="signal peptide" evidence="1">
    <location>
        <begin position="1"/>
        <end position="19"/>
    </location>
</feature>
<evidence type="ECO:0000313" key="3">
    <source>
        <dbReference type="EnsemblMetazoa" id="ASIC022142-PA"/>
    </source>
</evidence>
<name>A0A084WU67_ANOSI</name>
<dbReference type="VEuPathDB" id="VectorBase:ASIC022142"/>
<keyword evidence="4" id="KW-1185">Reference proteome</keyword>
<reference evidence="3" key="2">
    <citation type="submission" date="2020-05" db="UniProtKB">
        <authorList>
            <consortium name="EnsemblMetazoa"/>
        </authorList>
    </citation>
    <scope>IDENTIFICATION</scope>
</reference>
<gene>
    <name evidence="2" type="ORF">ZHAS_00022142</name>
</gene>
<keyword evidence="1" id="KW-0732">Signal</keyword>
<organism evidence="2">
    <name type="scientific">Anopheles sinensis</name>
    <name type="common">Mosquito</name>
    <dbReference type="NCBI Taxonomy" id="74873"/>
    <lineage>
        <taxon>Eukaryota</taxon>
        <taxon>Metazoa</taxon>
        <taxon>Ecdysozoa</taxon>
        <taxon>Arthropoda</taxon>
        <taxon>Hexapoda</taxon>
        <taxon>Insecta</taxon>
        <taxon>Pterygota</taxon>
        <taxon>Neoptera</taxon>
        <taxon>Endopterygota</taxon>
        <taxon>Diptera</taxon>
        <taxon>Nematocera</taxon>
        <taxon>Culicoidea</taxon>
        <taxon>Culicidae</taxon>
        <taxon>Anophelinae</taxon>
        <taxon>Anopheles</taxon>
    </lineage>
</organism>
<evidence type="ECO:0000256" key="1">
    <source>
        <dbReference type="SAM" id="SignalP"/>
    </source>
</evidence>